<dbReference type="InterPro" id="IPR029063">
    <property type="entry name" value="SAM-dependent_MTases_sf"/>
</dbReference>
<dbReference type="CDD" id="cd02440">
    <property type="entry name" value="AdoMet_MTases"/>
    <property type="match status" value="1"/>
</dbReference>
<dbReference type="Proteomes" id="UP000467148">
    <property type="component" value="Chromosome"/>
</dbReference>
<evidence type="ECO:0000313" key="2">
    <source>
        <dbReference type="EMBL" id="BBY66063.1"/>
    </source>
</evidence>
<evidence type="ECO:0000313" key="3">
    <source>
        <dbReference type="Proteomes" id="UP000467148"/>
    </source>
</evidence>
<name>A0A7I7TBB0_9MYCO</name>
<proteinExistence type="predicted"/>
<dbReference type="AlphaFoldDB" id="A0A7I7TBB0"/>
<dbReference type="Pfam" id="PF08242">
    <property type="entry name" value="Methyltransf_12"/>
    <property type="match status" value="1"/>
</dbReference>
<accession>A0A7I7TBB0</accession>
<evidence type="ECO:0000259" key="1">
    <source>
        <dbReference type="Pfam" id="PF08242"/>
    </source>
</evidence>
<reference evidence="2 3" key="1">
    <citation type="journal article" date="2019" name="Emerg. Microbes Infect.">
        <title>Comprehensive subspecies identification of 175 nontuberculous mycobacteria species based on 7547 genomic profiles.</title>
        <authorList>
            <person name="Matsumoto Y."/>
            <person name="Kinjo T."/>
            <person name="Motooka D."/>
            <person name="Nabeya D."/>
            <person name="Jung N."/>
            <person name="Uechi K."/>
            <person name="Horii T."/>
            <person name="Iida T."/>
            <person name="Fujita J."/>
            <person name="Nakamura S."/>
        </authorList>
    </citation>
    <scope>NUCLEOTIDE SEQUENCE [LARGE SCALE GENOMIC DNA]</scope>
    <source>
        <strain evidence="2 3">JCM 30396</strain>
    </source>
</reference>
<dbReference type="SUPFAM" id="SSF53335">
    <property type="entry name" value="S-adenosyl-L-methionine-dependent methyltransferases"/>
    <property type="match status" value="1"/>
</dbReference>
<feature type="domain" description="Methyltransferase type 12" evidence="1">
    <location>
        <begin position="63"/>
        <end position="156"/>
    </location>
</feature>
<dbReference type="KEGG" id="mhev:MHEL_43060"/>
<organism evidence="2 3">
    <name type="scientific">Mycolicibacterium helvum</name>
    <dbReference type="NCBI Taxonomy" id="1534349"/>
    <lineage>
        <taxon>Bacteria</taxon>
        <taxon>Bacillati</taxon>
        <taxon>Actinomycetota</taxon>
        <taxon>Actinomycetes</taxon>
        <taxon>Mycobacteriales</taxon>
        <taxon>Mycobacteriaceae</taxon>
        <taxon>Mycolicibacterium</taxon>
    </lineage>
</organism>
<protein>
    <recommendedName>
        <fullName evidence="1">Methyltransferase type 12 domain-containing protein</fullName>
    </recommendedName>
</protein>
<dbReference type="EMBL" id="AP022596">
    <property type="protein sequence ID" value="BBY66063.1"/>
    <property type="molecule type" value="Genomic_DNA"/>
</dbReference>
<dbReference type="Gene3D" id="3.40.50.150">
    <property type="entry name" value="Vaccinia Virus protein VP39"/>
    <property type="match status" value="1"/>
</dbReference>
<sequence>MVAPIPTDDDVVIRQYQRWQYPEPIEDLDRWLADNWQWFDPSHAHRLLWPDRPHRNDIDILVAGCGTNQAAVLAYTNPGSRVTAIDVSAPSLDHHRYLKDKYSLSNLDLHLLQIEEVASLSRDFDLIVSTGVLHHLADSDVGMRALAERLRPDGVLAIMLYASYGRDGVELMQAVFRDLGLQQDVESLAIVNEALRVLPANHPVRRYLAVAPDVNYDAGLVDTFLHGRDHSFTVPQCLDLVRNAGLTFQDWFFKSYYYPPSGGNPFYGAVADLELPKQWAVMERINTSNACHFFTACRTDRSPATYRVDFSSADVANYIPVLRYRCSVVGADLVRTGSRRTLNATELAFVQRIDTVRTVSEIAAQVARSGIVADADADIDSVTRLGTILFKQLWEQDFLAVDLSRRSS</sequence>
<dbReference type="InterPro" id="IPR013217">
    <property type="entry name" value="Methyltransf_12"/>
</dbReference>
<dbReference type="RefSeq" id="WP_163750042.1">
    <property type="nucleotide sequence ID" value="NZ_AP022596.1"/>
</dbReference>
<gene>
    <name evidence="2" type="ORF">MHEL_43060</name>
</gene>
<keyword evidence="3" id="KW-1185">Reference proteome</keyword>